<dbReference type="InterPro" id="IPR050564">
    <property type="entry name" value="F420-G6PD/mer"/>
</dbReference>
<name>A0A4R6V2H3_9ACTN</name>
<keyword evidence="1" id="KW-0560">Oxidoreductase</keyword>
<feature type="compositionally biased region" description="Basic and acidic residues" evidence="2">
    <location>
        <begin position="344"/>
        <end position="363"/>
    </location>
</feature>
<gene>
    <name evidence="5" type="ORF">EV190_107116</name>
</gene>
<evidence type="ECO:0000259" key="4">
    <source>
        <dbReference type="Pfam" id="PF01814"/>
    </source>
</evidence>
<organism evidence="5 6">
    <name type="scientific">Actinorugispora endophytica</name>
    <dbReference type="NCBI Taxonomy" id="1605990"/>
    <lineage>
        <taxon>Bacteria</taxon>
        <taxon>Bacillati</taxon>
        <taxon>Actinomycetota</taxon>
        <taxon>Actinomycetes</taxon>
        <taxon>Streptosporangiales</taxon>
        <taxon>Nocardiopsidaceae</taxon>
        <taxon>Actinorugispora</taxon>
    </lineage>
</organism>
<dbReference type="RefSeq" id="WP_133741629.1">
    <property type="nucleotide sequence ID" value="NZ_SNYN01000007.1"/>
</dbReference>
<dbReference type="CDD" id="cd12108">
    <property type="entry name" value="Hr-like"/>
    <property type="match status" value="1"/>
</dbReference>
<dbReference type="InterPro" id="IPR036661">
    <property type="entry name" value="Luciferase-like_sf"/>
</dbReference>
<dbReference type="Pfam" id="PF00296">
    <property type="entry name" value="Bac_luciferase"/>
    <property type="match status" value="1"/>
</dbReference>
<dbReference type="PANTHER" id="PTHR43244:SF1">
    <property type="entry name" value="5,10-METHYLENETETRAHYDROMETHANOPTERIN REDUCTASE"/>
    <property type="match status" value="1"/>
</dbReference>
<evidence type="ECO:0000259" key="3">
    <source>
        <dbReference type="Pfam" id="PF00296"/>
    </source>
</evidence>
<dbReference type="AlphaFoldDB" id="A0A4R6V2H3"/>
<dbReference type="Proteomes" id="UP000295281">
    <property type="component" value="Unassembled WGS sequence"/>
</dbReference>
<dbReference type="PANTHER" id="PTHR43244">
    <property type="match status" value="1"/>
</dbReference>
<evidence type="ECO:0000256" key="1">
    <source>
        <dbReference type="ARBA" id="ARBA00023002"/>
    </source>
</evidence>
<feature type="region of interest" description="Disordered" evidence="2">
    <location>
        <begin position="294"/>
        <end position="371"/>
    </location>
</feature>
<dbReference type="Gene3D" id="1.20.120.520">
    <property type="entry name" value="nmb1532 protein domain like"/>
    <property type="match status" value="1"/>
</dbReference>
<dbReference type="Gene3D" id="3.20.20.30">
    <property type="entry name" value="Luciferase-like domain"/>
    <property type="match status" value="1"/>
</dbReference>
<feature type="compositionally biased region" description="Pro residues" evidence="2">
    <location>
        <begin position="304"/>
        <end position="314"/>
    </location>
</feature>
<evidence type="ECO:0000313" key="5">
    <source>
        <dbReference type="EMBL" id="TDQ52284.1"/>
    </source>
</evidence>
<dbReference type="EMBL" id="SNYN01000007">
    <property type="protein sequence ID" value="TDQ52284.1"/>
    <property type="molecule type" value="Genomic_DNA"/>
</dbReference>
<reference evidence="5 6" key="1">
    <citation type="submission" date="2019-03" db="EMBL/GenBank/DDBJ databases">
        <title>Genomic Encyclopedia of Type Strains, Phase IV (KMG-IV): sequencing the most valuable type-strain genomes for metagenomic binning, comparative biology and taxonomic classification.</title>
        <authorList>
            <person name="Goeker M."/>
        </authorList>
    </citation>
    <scope>NUCLEOTIDE SEQUENCE [LARGE SCALE GENOMIC DNA]</scope>
    <source>
        <strain evidence="5 6">DSM 46770</strain>
    </source>
</reference>
<proteinExistence type="predicted"/>
<protein>
    <submittedName>
        <fullName evidence="5">Hemerythrin HHE cation binding domain-containing protein</fullName>
    </submittedName>
</protein>
<accession>A0A4R6V2H3</accession>
<feature type="domain" description="Hemerythrin-like" evidence="4">
    <location>
        <begin position="383"/>
        <end position="524"/>
    </location>
</feature>
<keyword evidence="6" id="KW-1185">Reference proteome</keyword>
<evidence type="ECO:0000313" key="6">
    <source>
        <dbReference type="Proteomes" id="UP000295281"/>
    </source>
</evidence>
<dbReference type="InterPro" id="IPR011251">
    <property type="entry name" value="Luciferase-like_dom"/>
</dbReference>
<evidence type="ECO:0000256" key="2">
    <source>
        <dbReference type="SAM" id="MobiDB-lite"/>
    </source>
</evidence>
<dbReference type="CDD" id="cd01097">
    <property type="entry name" value="Tetrahydromethanopterin_reductase"/>
    <property type="match status" value="1"/>
</dbReference>
<dbReference type="SUPFAM" id="SSF51679">
    <property type="entry name" value="Bacterial luciferase-like"/>
    <property type="match status" value="1"/>
</dbReference>
<comment type="caution">
    <text evidence="5">The sequence shown here is derived from an EMBL/GenBank/DDBJ whole genome shotgun (WGS) entry which is preliminary data.</text>
</comment>
<dbReference type="OrthoDB" id="9775082at2"/>
<dbReference type="InterPro" id="IPR012312">
    <property type="entry name" value="Hemerythrin-like"/>
</dbReference>
<feature type="compositionally biased region" description="Low complexity" evidence="2">
    <location>
        <begin position="318"/>
        <end position="332"/>
    </location>
</feature>
<dbReference type="Pfam" id="PF01814">
    <property type="entry name" value="Hemerythrin"/>
    <property type="match status" value="1"/>
</dbReference>
<feature type="domain" description="Luciferase-like" evidence="3">
    <location>
        <begin position="9"/>
        <end position="231"/>
    </location>
</feature>
<dbReference type="GO" id="GO:0016705">
    <property type="term" value="F:oxidoreductase activity, acting on paired donors, with incorporation or reduction of molecular oxygen"/>
    <property type="evidence" value="ECO:0007669"/>
    <property type="project" value="InterPro"/>
</dbReference>
<sequence>MTDYGHELRFGTFITPANREPDRVVGLTQLSEEVGLDLATFQDHPYQSAFLDTWTLLSFLAARTSRISLSANVLNLPLRQPAVIARSAASLDLLSGGRIELGLGAGAFWDAIAAMGGRRLSPAQGVTALAEAVEIIRGIWDADERRALRVDGEHHQVSGAKRGPAPVHDIGIWLGAYKPRMLRLTGRVADGWLPSLSYLRPGDLAKGNAVIDQAAIDADRDPRDVRRLLNINGAFTASGGGLLNGPPAQWVEELAALALDDGVGTFILASDDPSSIQRFGEEVAPAVRELVAAERAGSRGPSAAPAPAPLSPPEAPREAGAGPATAAPAAGGQYERLGLAPTPDDGRRLSATRRWDESARPVRPESGADTVYNARGRAAGKHLIDVHDHLRDELAKVRDLIDQVRSGALGAGQARSAINEMTLRQNNWTLGAYCSSYCRVVTQHHTLEDDSVFPYLRAAEKALEPVIDRLTEEHHVIHGVLEDVDRALVAFVEHPDDFAPLQEAVDVLTDTLLSHLSYEEHQLVEPLARHGFYPGQV</sequence>